<feature type="transmembrane region" description="Helical" evidence="1">
    <location>
        <begin position="6"/>
        <end position="25"/>
    </location>
</feature>
<dbReference type="AlphaFoldDB" id="A0A5B8NRQ2"/>
<dbReference type="KEGG" id="enn:FRE64_14195"/>
<evidence type="ECO:0000313" key="3">
    <source>
        <dbReference type="Proteomes" id="UP000318453"/>
    </source>
</evidence>
<keyword evidence="1" id="KW-0812">Transmembrane</keyword>
<proteinExistence type="predicted"/>
<keyword evidence="3" id="KW-1185">Reference proteome</keyword>
<gene>
    <name evidence="2" type="ORF">FRE64_14195</name>
</gene>
<name>A0A5B8NRQ2_9CHRO</name>
<dbReference type="Proteomes" id="UP000318453">
    <property type="component" value="Chromosome"/>
</dbReference>
<sequence>MLLENLLFFLITTIILSLMAYYWRIAKPFSIPQTPNWFRPWFILVQVLGVLFPLIALILWGIWWRNTIVLFIFASYFLILGLQILTETIMLRQFQTVAWVAIPYFYVPYRVWQLYQGLITIGDIVIPNKKQQPKSSGSILLPSSSQDGCTTELNWNDYNYCLNLLQLPLLFRWEKE</sequence>
<dbReference type="OrthoDB" id="461706at2"/>
<feature type="transmembrane region" description="Helical" evidence="1">
    <location>
        <begin position="68"/>
        <end position="85"/>
    </location>
</feature>
<dbReference type="EMBL" id="CP042326">
    <property type="protein sequence ID" value="QDZ40989.1"/>
    <property type="molecule type" value="Genomic_DNA"/>
</dbReference>
<organism evidence="2 3">
    <name type="scientific">Euhalothece natronophila Z-M001</name>
    <dbReference type="NCBI Taxonomy" id="522448"/>
    <lineage>
        <taxon>Bacteria</taxon>
        <taxon>Bacillati</taxon>
        <taxon>Cyanobacteriota</taxon>
        <taxon>Cyanophyceae</taxon>
        <taxon>Oscillatoriophycideae</taxon>
        <taxon>Chroococcales</taxon>
        <taxon>Halothecacae</taxon>
        <taxon>Halothece cluster</taxon>
        <taxon>Euhalothece</taxon>
    </lineage>
</organism>
<keyword evidence="1" id="KW-1133">Transmembrane helix</keyword>
<reference evidence="2" key="1">
    <citation type="submission" date="2019-08" db="EMBL/GenBank/DDBJ databases">
        <title>Carotenoids and Carotenoid Binding Proteins in the Halophilic Cyanobacterium Euhalothece sp. ZM00.</title>
        <authorList>
            <person name="Cho S.M."/>
            <person name="Song J.Y."/>
            <person name="Park Y.-I."/>
        </authorList>
    </citation>
    <scope>NUCLEOTIDE SEQUENCE [LARGE SCALE GENOMIC DNA]</scope>
    <source>
        <strain evidence="2">Z-M001</strain>
    </source>
</reference>
<keyword evidence="1" id="KW-0472">Membrane</keyword>
<protein>
    <submittedName>
        <fullName evidence="2">Uncharacterized protein</fullName>
    </submittedName>
</protein>
<evidence type="ECO:0000313" key="2">
    <source>
        <dbReference type="EMBL" id="QDZ40989.1"/>
    </source>
</evidence>
<accession>A0A5B8NRQ2</accession>
<feature type="transmembrane region" description="Helical" evidence="1">
    <location>
        <begin position="37"/>
        <end position="62"/>
    </location>
</feature>
<evidence type="ECO:0000256" key="1">
    <source>
        <dbReference type="SAM" id="Phobius"/>
    </source>
</evidence>